<evidence type="ECO:0000256" key="5">
    <source>
        <dbReference type="ARBA" id="ARBA00023065"/>
    </source>
</evidence>
<organism evidence="12 13">
    <name type="scientific">SAR86 cluster bacterium</name>
    <dbReference type="NCBI Taxonomy" id="2030880"/>
    <lineage>
        <taxon>Bacteria</taxon>
        <taxon>Pseudomonadati</taxon>
        <taxon>Pseudomonadota</taxon>
        <taxon>Gammaproteobacteria</taxon>
        <taxon>SAR86 cluster</taxon>
    </lineage>
</organism>
<gene>
    <name evidence="8 12" type="primary">nqrA</name>
    <name evidence="12" type="ORF">M9B40_02245</name>
</gene>
<dbReference type="EC" id="7.2.1.1" evidence="8"/>
<comment type="function">
    <text evidence="8">NQR complex catalyzes the reduction of ubiquinone-1 to ubiquinol by two successive reactions, coupled with the transport of Na(+) ions from the cytoplasm to the periplasm. NqrA to NqrE are probably involved in the second step, the conversion of ubisemiquinone to ubiquinol.</text>
</comment>
<evidence type="ECO:0000256" key="3">
    <source>
        <dbReference type="ARBA" id="ARBA00023027"/>
    </source>
</evidence>
<dbReference type="PANTHER" id="PTHR37839">
    <property type="entry name" value="NA(+)-TRANSLOCATING NADH-QUINONE REDUCTASE SUBUNIT A"/>
    <property type="match status" value="1"/>
</dbReference>
<comment type="catalytic activity">
    <reaction evidence="8">
        <text>a ubiquinone + n Na(+)(in) + NADH + H(+) = a ubiquinol + n Na(+)(out) + NAD(+)</text>
        <dbReference type="Rhea" id="RHEA:47748"/>
        <dbReference type="Rhea" id="RHEA-COMP:9565"/>
        <dbReference type="Rhea" id="RHEA-COMP:9566"/>
        <dbReference type="ChEBI" id="CHEBI:15378"/>
        <dbReference type="ChEBI" id="CHEBI:16389"/>
        <dbReference type="ChEBI" id="CHEBI:17976"/>
        <dbReference type="ChEBI" id="CHEBI:29101"/>
        <dbReference type="ChEBI" id="CHEBI:57540"/>
        <dbReference type="ChEBI" id="CHEBI:57945"/>
        <dbReference type="EC" id="7.2.1.1"/>
    </reaction>
</comment>
<comment type="similarity">
    <text evidence="8">Belongs to the NqrA family.</text>
</comment>
<keyword evidence="5 8" id="KW-0406">Ion transport</keyword>
<dbReference type="InterPro" id="IPR056147">
    <property type="entry name" value="NQRA_N"/>
</dbReference>
<name>A0A9Q8X2U5_9GAMM</name>
<dbReference type="Pfam" id="PF24836">
    <property type="entry name" value="NQRA_2nd"/>
    <property type="match status" value="1"/>
</dbReference>
<dbReference type="EMBL" id="CP097966">
    <property type="protein sequence ID" value="URQ63602.1"/>
    <property type="molecule type" value="Genomic_DNA"/>
</dbReference>
<evidence type="ECO:0000313" key="12">
    <source>
        <dbReference type="EMBL" id="URQ63602.1"/>
    </source>
</evidence>
<feature type="domain" description="NqrA second alpha/beta" evidence="11">
    <location>
        <begin position="113"/>
        <end position="244"/>
    </location>
</feature>
<evidence type="ECO:0000256" key="2">
    <source>
        <dbReference type="ARBA" id="ARBA00022967"/>
    </source>
</evidence>
<dbReference type="Pfam" id="PF05896">
    <property type="entry name" value="NQRA_N"/>
    <property type="match status" value="1"/>
</dbReference>
<evidence type="ECO:0000256" key="1">
    <source>
        <dbReference type="ARBA" id="ARBA00022448"/>
    </source>
</evidence>
<dbReference type="HAMAP" id="MF_00425">
    <property type="entry name" value="NqrA"/>
    <property type="match status" value="1"/>
</dbReference>
<dbReference type="GO" id="GO:0006814">
    <property type="term" value="P:sodium ion transport"/>
    <property type="evidence" value="ECO:0007669"/>
    <property type="project" value="UniProtKB-UniRule"/>
</dbReference>
<evidence type="ECO:0000256" key="7">
    <source>
        <dbReference type="ARBA" id="ARBA00023201"/>
    </source>
</evidence>
<dbReference type="AlphaFoldDB" id="A0A9Q8X2U5"/>
<dbReference type="Pfam" id="PF11973">
    <property type="entry name" value="NQRA_SLBB"/>
    <property type="match status" value="1"/>
</dbReference>
<sequence>MKEIKLKGGLNVPLFGSVEKFIVEDVESKFIGILSEDYFGLKPKFLLSEGDQVRVGQPIIEDKTNHGFKIVSPVSGLISSVNRGEKRALISVEIENDKKNTLFELNISGDKGEDLNSAGLWDSFRERPFDRVPNINSKPNYIFVNCCRKDPLELNPNLIISKEDNFFNLGLDVLEELAEDAVFLCGNEEIETANENVEKFLISGKYPSGNSSAHIYKICPIRKSKKTWTISWQDVIRIGKYISTKSYCFEKYVSVTGSACTEPKLLKTVSGASLTELTAGNTNKESRLISGSALYGTSGDSYTSYLTRYSDQVTIISDERKANLFNWLKLGEKDHSATNVFLSSITKPEKFDFDTNVNGGYRAIVPIGVFDEVNVFDIDPTLFLKSLAIGDLVALRELGIFDLIPEDMSIFSYVCPSKYDYVALFKDCIDDIWKEENS</sequence>
<keyword evidence="13" id="KW-1185">Reference proteome</keyword>
<evidence type="ECO:0000256" key="8">
    <source>
        <dbReference type="HAMAP-Rule" id="MF_00425"/>
    </source>
</evidence>
<keyword evidence="4 8" id="KW-0915">Sodium</keyword>
<feature type="domain" description="Na(+)-translocating NADH-quinone reductase subunit A C-terminal" evidence="10">
    <location>
        <begin position="253"/>
        <end position="297"/>
    </location>
</feature>
<keyword evidence="1 8" id="KW-0813">Transport</keyword>
<keyword evidence="6 8" id="KW-0830">Ubiquinone</keyword>
<evidence type="ECO:0000259" key="11">
    <source>
        <dbReference type="Pfam" id="PF24836"/>
    </source>
</evidence>
<evidence type="ECO:0000256" key="6">
    <source>
        <dbReference type="ARBA" id="ARBA00023075"/>
    </source>
</evidence>
<reference evidence="12" key="1">
    <citation type="submission" date="2022-05" db="EMBL/GenBank/DDBJ databases">
        <title>Single-amplified genomics reveal most streamlined microbe among free-living bacteria.</title>
        <authorList>
            <person name="Roda-Garcia J."/>
            <person name="Haro-Moreno J.M."/>
            <person name="Rodriguez-Valera F."/>
            <person name="Almagro-Moreno S."/>
            <person name="Lopez-Perez M."/>
        </authorList>
    </citation>
    <scope>NUCLEOTIDE SEQUENCE</scope>
    <source>
        <strain evidence="12">TMED112-D2-2</strain>
    </source>
</reference>
<dbReference type="GO" id="GO:0016655">
    <property type="term" value="F:oxidoreductase activity, acting on NAD(P)H, quinone or similar compound as acceptor"/>
    <property type="evidence" value="ECO:0007669"/>
    <property type="project" value="UniProtKB-UniRule"/>
</dbReference>
<keyword evidence="7 8" id="KW-0739">Sodium transport</keyword>
<evidence type="ECO:0000313" key="13">
    <source>
        <dbReference type="Proteomes" id="UP001056381"/>
    </source>
</evidence>
<dbReference type="NCBIfam" id="TIGR01936">
    <property type="entry name" value="nqrA"/>
    <property type="match status" value="1"/>
</dbReference>
<proteinExistence type="inferred from homology"/>
<dbReference type="InterPro" id="IPR056148">
    <property type="entry name" value="NQRA_2nd"/>
</dbReference>
<accession>A0A9Q8X2U5</accession>
<dbReference type="PANTHER" id="PTHR37839:SF1">
    <property type="entry name" value="NA(+)-TRANSLOCATING NADH-QUINONE REDUCTASE SUBUNIT A"/>
    <property type="match status" value="1"/>
</dbReference>
<dbReference type="InterPro" id="IPR008703">
    <property type="entry name" value="NqrA"/>
</dbReference>
<protein>
    <recommendedName>
        <fullName evidence="8">Na(+)-translocating NADH-quinone reductase subunit A</fullName>
        <shortName evidence="8">Na(+)-NQR subunit A</shortName>
        <shortName evidence="8">Na(+)-translocating NQR subunit A</shortName>
        <ecNumber evidence="8">7.2.1.1</ecNumber>
    </recommendedName>
    <alternativeName>
        <fullName evidence="8">NQR complex subunit A</fullName>
    </alternativeName>
    <alternativeName>
        <fullName evidence="8">NQR-1 subunit A</fullName>
    </alternativeName>
</protein>
<evidence type="ECO:0000256" key="4">
    <source>
        <dbReference type="ARBA" id="ARBA00023053"/>
    </source>
</evidence>
<comment type="subunit">
    <text evidence="8">Composed of six subunits; NqrA, NqrB, NqrC, NqrD, NqrE and NqrF.</text>
</comment>
<keyword evidence="3 8" id="KW-0520">NAD</keyword>
<evidence type="ECO:0000259" key="9">
    <source>
        <dbReference type="Pfam" id="PF05896"/>
    </source>
</evidence>
<feature type="domain" description="NqrA N-terminal barrel-sandwich hybrid" evidence="9">
    <location>
        <begin position="4"/>
        <end position="96"/>
    </location>
</feature>
<evidence type="ECO:0000259" key="10">
    <source>
        <dbReference type="Pfam" id="PF11973"/>
    </source>
</evidence>
<dbReference type="Proteomes" id="UP001056381">
    <property type="component" value="Chromosome"/>
</dbReference>
<dbReference type="InterPro" id="IPR022615">
    <property type="entry name" value="NqrA_C_domain"/>
</dbReference>
<keyword evidence="2 8" id="KW-1278">Translocase</keyword>